<evidence type="ECO:0000313" key="6">
    <source>
        <dbReference type="Proteomes" id="UP000611723"/>
    </source>
</evidence>
<dbReference type="Proteomes" id="UP000611723">
    <property type="component" value="Unassembled WGS sequence"/>
</dbReference>
<dbReference type="InterPro" id="IPR001610">
    <property type="entry name" value="PAC"/>
</dbReference>
<dbReference type="InterPro" id="IPR003018">
    <property type="entry name" value="GAF"/>
</dbReference>
<dbReference type="PROSITE" id="PS50113">
    <property type="entry name" value="PAC"/>
    <property type="match status" value="4"/>
</dbReference>
<dbReference type="Gene3D" id="3.30.450.20">
    <property type="entry name" value="PAS domain"/>
    <property type="match status" value="4"/>
</dbReference>
<dbReference type="InterPro" id="IPR035965">
    <property type="entry name" value="PAS-like_dom_sf"/>
</dbReference>
<accession>A0A935CBN5</accession>
<name>A0A935CBN5_9BACT</name>
<dbReference type="AlphaFoldDB" id="A0A935CBN5"/>
<feature type="domain" description="PAC" evidence="4">
    <location>
        <begin position="426"/>
        <end position="478"/>
    </location>
</feature>
<reference evidence="5" key="1">
    <citation type="submission" date="2021-01" db="EMBL/GenBank/DDBJ databases">
        <title>Marivirga aurantiaca sp. nov., isolated from intertidal surface sediments.</title>
        <authorList>
            <person name="Zhang M."/>
        </authorList>
    </citation>
    <scope>NUCLEOTIDE SEQUENCE</scope>
    <source>
        <strain evidence="5">S37H4</strain>
    </source>
</reference>
<keyword evidence="6" id="KW-1185">Reference proteome</keyword>
<dbReference type="SMART" id="SM00086">
    <property type="entry name" value="PAC"/>
    <property type="match status" value="4"/>
</dbReference>
<dbReference type="InterPro" id="IPR013655">
    <property type="entry name" value="PAS_fold_3"/>
</dbReference>
<comment type="caution">
    <text evidence="5">The sequence shown here is derived from an EMBL/GenBank/DDBJ whole genome shotgun (WGS) entry which is preliminary data.</text>
</comment>
<keyword evidence="2" id="KW-0472">Membrane</keyword>
<evidence type="ECO:0000256" key="1">
    <source>
        <dbReference type="SAM" id="Coils"/>
    </source>
</evidence>
<sequence length="971" mass="111112">MRIDLYHRFLIVGFIGMLMAFSASIALTIFLKDINAVYHLSIYGLALIFIIIIVRNYKKERNGIKEISDLATDLEVKDEALEYNSSNQWTRNFYTDLLANRKKIQQATEWINAIAKGEQLEIEQDQSNHLAGAIKNLQSELIKFRTKEEKRTWQAEGLAKFAELLRTYNDNMRDFAFHIISETIKYVGGSQGAIFLVKKEDEQEYLDMAGCYAYERRRQAKMRIEKGEGLVGQCLQEKDLIYITNVPEQYVKITSGLGQSLPRHILVLPLINNEIMVGAIEIASFKLLEDYQIEFLKDLAKNIAASISIIQVNESTQHLLEDSQKMANELQANEEEMRQNMEEMEATQEEMARNQVELDSVFNAINNTLLKAEFSTEGQILNLNKKFIDFLEWDNVDIQSKNHQNICTDPKQAEKIWSKILSGENLIIEYPTYNNKMEKIWLEASYSPVVDVNGKTSKILLLGEDITQKVANEEEQKRLSLVADNTDNSVIITDENGLIEYVNTGFEKMTGYVLAEIKGKKPGEFLQGPETNQEIKRKISQLLKEEKPIYEEILNYNKAGNTYWVSLAINPVRDEEGKLKNYIAVQADITQTKKSALDAKYKLEAISRSNAVIEFDTNGIILEANDNYLTIIGYSREELIGQSHEMLVSNELKKEKKYQQLWKDLSEGQFISGEFDRVTKSGKNVILKGVFNPIFDINGKAIKIVQFVTDITQEKLLEKENKRHQIDLLNHMEAINKTIGSLEFNGEGKIINANEIYLSITGFKLEDIQGKSYFDLLPEQDRFKPQYQLMWESLQNGKFFSGEFKQVDKQGHEVWLSGTINPIYNDENGLRKVLMLAQFTTQSKQKLNELSGSVSAMKGVIPILELNIDFSLKNANPLFFETSGYSRMTLKNISFENHFKLDKSITAQTILSELRNGKRIETSLQFKTLGGNWISSKVSLAGVQNLDLELDKIIILFTGLMENQIKIKNVN</sequence>
<dbReference type="SUPFAM" id="SSF55785">
    <property type="entry name" value="PYP-like sensor domain (PAS domain)"/>
    <property type="match status" value="4"/>
</dbReference>
<dbReference type="Gene3D" id="3.30.450.40">
    <property type="match status" value="1"/>
</dbReference>
<evidence type="ECO:0000259" key="4">
    <source>
        <dbReference type="PROSITE" id="PS50113"/>
    </source>
</evidence>
<dbReference type="InterPro" id="IPR000014">
    <property type="entry name" value="PAS"/>
</dbReference>
<dbReference type="NCBIfam" id="TIGR00229">
    <property type="entry name" value="sensory_box"/>
    <property type="match status" value="4"/>
</dbReference>
<feature type="domain" description="PAC" evidence="4">
    <location>
        <begin position="800"/>
        <end position="852"/>
    </location>
</feature>
<proteinExistence type="predicted"/>
<feature type="transmembrane region" description="Helical" evidence="2">
    <location>
        <begin position="9"/>
        <end position="30"/>
    </location>
</feature>
<feature type="coiled-coil region" evidence="1">
    <location>
        <begin position="313"/>
        <end position="357"/>
    </location>
</feature>
<evidence type="ECO:0000259" key="3">
    <source>
        <dbReference type="PROSITE" id="PS50112"/>
    </source>
</evidence>
<dbReference type="EMBL" id="JAEQBW010000015">
    <property type="protein sequence ID" value="MBK6267250.1"/>
    <property type="molecule type" value="Genomic_DNA"/>
</dbReference>
<keyword evidence="2" id="KW-0812">Transmembrane</keyword>
<protein>
    <submittedName>
        <fullName evidence="5">PAS domain S-box protein</fullName>
    </submittedName>
</protein>
<dbReference type="Pfam" id="PF13185">
    <property type="entry name" value="GAF_2"/>
    <property type="match status" value="1"/>
</dbReference>
<dbReference type="InterPro" id="IPR000700">
    <property type="entry name" value="PAS-assoc_C"/>
</dbReference>
<dbReference type="SMART" id="SM00091">
    <property type="entry name" value="PAS"/>
    <property type="match status" value="3"/>
</dbReference>
<feature type="domain" description="PAS" evidence="3">
    <location>
        <begin position="745"/>
        <end position="797"/>
    </location>
</feature>
<feature type="domain" description="PAC" evidence="4">
    <location>
        <begin position="671"/>
        <end position="723"/>
    </location>
</feature>
<keyword evidence="1" id="KW-0175">Coiled coil</keyword>
<dbReference type="PANTHER" id="PTHR44757">
    <property type="entry name" value="DIGUANYLATE CYCLASE DGCP"/>
    <property type="match status" value="1"/>
</dbReference>
<dbReference type="InterPro" id="IPR029016">
    <property type="entry name" value="GAF-like_dom_sf"/>
</dbReference>
<evidence type="ECO:0000256" key="2">
    <source>
        <dbReference type="SAM" id="Phobius"/>
    </source>
</evidence>
<dbReference type="CDD" id="cd00130">
    <property type="entry name" value="PAS"/>
    <property type="match status" value="4"/>
</dbReference>
<feature type="domain" description="PAC" evidence="4">
    <location>
        <begin position="547"/>
        <end position="601"/>
    </location>
</feature>
<evidence type="ECO:0000313" key="5">
    <source>
        <dbReference type="EMBL" id="MBK6267250.1"/>
    </source>
</evidence>
<organism evidence="5 6">
    <name type="scientific">Marivirga aurantiaca</name>
    <dbReference type="NCBI Taxonomy" id="2802615"/>
    <lineage>
        <taxon>Bacteria</taxon>
        <taxon>Pseudomonadati</taxon>
        <taxon>Bacteroidota</taxon>
        <taxon>Cytophagia</taxon>
        <taxon>Cytophagales</taxon>
        <taxon>Marivirgaceae</taxon>
        <taxon>Marivirga</taxon>
    </lineage>
</organism>
<keyword evidence="2" id="KW-1133">Transmembrane helix</keyword>
<dbReference type="Pfam" id="PF13426">
    <property type="entry name" value="PAS_9"/>
    <property type="match status" value="3"/>
</dbReference>
<feature type="domain" description="PAS" evidence="3">
    <location>
        <begin position="603"/>
        <end position="643"/>
    </location>
</feature>
<dbReference type="SUPFAM" id="SSF55781">
    <property type="entry name" value="GAF domain-like"/>
    <property type="match status" value="1"/>
</dbReference>
<gene>
    <name evidence="5" type="ORF">JKA74_19570</name>
</gene>
<dbReference type="InterPro" id="IPR052155">
    <property type="entry name" value="Biofilm_reg_signaling"/>
</dbReference>
<feature type="domain" description="PAS" evidence="3">
    <location>
        <begin position="475"/>
        <end position="546"/>
    </location>
</feature>
<dbReference type="Pfam" id="PF08447">
    <property type="entry name" value="PAS_3"/>
    <property type="match status" value="1"/>
</dbReference>
<feature type="transmembrane region" description="Helical" evidence="2">
    <location>
        <begin position="36"/>
        <end position="54"/>
    </location>
</feature>
<dbReference type="PANTHER" id="PTHR44757:SF2">
    <property type="entry name" value="BIOFILM ARCHITECTURE MAINTENANCE PROTEIN MBAA"/>
    <property type="match status" value="1"/>
</dbReference>
<dbReference type="RefSeq" id="WP_201432934.1">
    <property type="nucleotide sequence ID" value="NZ_JAEQBW010000015.1"/>
</dbReference>
<dbReference type="PROSITE" id="PS50112">
    <property type="entry name" value="PAS"/>
    <property type="match status" value="3"/>
</dbReference>